<sequence length="206" mass="23653">MKTPELILLQLKSLGPQSAKMLAERIAITTMGVRQHLQQLEQRELVCYEESRTKVGRPTRFWSLTNKGHAQFPDRHRDLSRTLLEGTQKLFGSQGVEQLIEIREDALYARYVSELAQHPEGEARFLALARLRQDDGYMAEVEFENNAVVLIENHCPIGVAANTCGKLCHSELRLLNRLLGSKYHVERVEHIISDSRRCAYRITSRE</sequence>
<protein>
    <submittedName>
        <fullName evidence="1">Putative transcriptional regulator</fullName>
    </submittedName>
</protein>
<accession>A0A076LN07</accession>
<dbReference type="HOGENOM" id="CLU_078469_2_0_6"/>
<dbReference type="Proteomes" id="UP000028681">
    <property type="component" value="Chromosome"/>
</dbReference>
<gene>
    <name evidence="1" type="ORF">ETEE_1663</name>
</gene>
<organism evidence="1 2">
    <name type="scientific">Edwardsiella anguillarum ET080813</name>
    <dbReference type="NCBI Taxonomy" id="667120"/>
    <lineage>
        <taxon>Bacteria</taxon>
        <taxon>Pseudomonadati</taxon>
        <taxon>Pseudomonadota</taxon>
        <taxon>Gammaproteobacteria</taxon>
        <taxon>Enterobacterales</taxon>
        <taxon>Hafniaceae</taxon>
        <taxon>Edwardsiella</taxon>
    </lineage>
</organism>
<dbReference type="AlphaFoldDB" id="A0A076LN07"/>
<dbReference type="RefSeq" id="WP_034164055.1">
    <property type="nucleotide sequence ID" value="NZ_CP006664.1"/>
</dbReference>
<reference evidence="1 2" key="1">
    <citation type="journal article" date="2012" name="PLoS ONE">
        <title>Edwardsiella comparative phylogenomics reveal the new intra/inter-species taxonomic relationships, virulence evolution and niche adaptation mechanisms.</title>
        <authorList>
            <person name="Yang M."/>
            <person name="Lv Y."/>
            <person name="Xiao J."/>
            <person name="Wu H."/>
            <person name="Zheng H."/>
            <person name="Liu Q."/>
            <person name="Zhang Y."/>
            <person name="Wang Q."/>
        </authorList>
    </citation>
    <scope>NUCLEOTIDE SEQUENCE [LARGE SCALE GENOMIC DNA]</scope>
    <source>
        <strain evidence="2">080813</strain>
    </source>
</reference>
<dbReference type="PANTHER" id="PTHR38600:SF2">
    <property type="entry name" value="SLL0088 PROTEIN"/>
    <property type="match status" value="1"/>
</dbReference>
<dbReference type="GeneID" id="33939275"/>
<evidence type="ECO:0000313" key="1">
    <source>
        <dbReference type="EMBL" id="AIJ08112.1"/>
    </source>
</evidence>
<dbReference type="KEGG" id="ete:ETEE_1663"/>
<dbReference type="PANTHER" id="PTHR38600">
    <property type="entry name" value="TRANSCRIPTIONAL REGULATORY PROTEIN"/>
    <property type="match status" value="1"/>
</dbReference>
<dbReference type="InterPro" id="IPR036390">
    <property type="entry name" value="WH_DNA-bd_sf"/>
</dbReference>
<evidence type="ECO:0000313" key="2">
    <source>
        <dbReference type="Proteomes" id="UP000028681"/>
    </source>
</evidence>
<dbReference type="Gene3D" id="1.10.10.10">
    <property type="entry name" value="Winged helix-like DNA-binding domain superfamily/Winged helix DNA-binding domain"/>
    <property type="match status" value="1"/>
</dbReference>
<dbReference type="SUPFAM" id="SSF46785">
    <property type="entry name" value="Winged helix' DNA-binding domain"/>
    <property type="match status" value="1"/>
</dbReference>
<dbReference type="InterPro" id="IPR036388">
    <property type="entry name" value="WH-like_DNA-bd_sf"/>
</dbReference>
<proteinExistence type="predicted"/>
<name>A0A076LN07_9GAMM</name>
<dbReference type="EMBL" id="CP006664">
    <property type="protein sequence ID" value="AIJ08112.1"/>
    <property type="molecule type" value="Genomic_DNA"/>
</dbReference>